<dbReference type="PANTHER" id="PTHR43616:SF5">
    <property type="entry name" value="GLYCEROL DEHYDROGENASE 1"/>
    <property type="match status" value="1"/>
</dbReference>
<dbReference type="Gene3D" id="1.20.1090.10">
    <property type="entry name" value="Dehydroquinate synthase-like - alpha domain"/>
    <property type="match status" value="1"/>
</dbReference>
<dbReference type="Gene3D" id="3.40.50.1970">
    <property type="match status" value="1"/>
</dbReference>
<dbReference type="GO" id="GO:0008654">
    <property type="term" value="P:phospholipid biosynthetic process"/>
    <property type="evidence" value="ECO:0007669"/>
    <property type="project" value="UniProtKB-KW"/>
</dbReference>
<keyword evidence="7" id="KW-0443">Lipid metabolism</keyword>
<evidence type="ECO:0000256" key="4">
    <source>
        <dbReference type="ARBA" id="ARBA00022857"/>
    </source>
</evidence>
<dbReference type="SUPFAM" id="SSF56796">
    <property type="entry name" value="Dehydroquinate synthase-like"/>
    <property type="match status" value="1"/>
</dbReference>
<keyword evidence="8" id="KW-0594">Phospholipid biosynthesis</keyword>
<dbReference type="InterPro" id="IPR032837">
    <property type="entry name" value="G1PDH"/>
</dbReference>
<protein>
    <recommendedName>
        <fullName evidence="12">Sn-glycerol-1-phosphate dehydrogenase</fullName>
    </recommendedName>
</protein>
<reference evidence="10 11" key="1">
    <citation type="submission" date="2016-12" db="EMBL/GenBank/DDBJ databases">
        <title>Candidatus Reconcilibacillus cellulovorans genome.</title>
        <authorList>
            <person name="Kolinko S."/>
            <person name="Wu Y.-W."/>
            <person name="Tachea F."/>
            <person name="Denzel E."/>
            <person name="Hiras J."/>
            <person name="Baecker N."/>
            <person name="Chan L.J."/>
            <person name="Eichorst S.A."/>
            <person name="Frey D."/>
            <person name="Adams P.D."/>
            <person name="Pray T."/>
            <person name="Tanjore D."/>
            <person name="Petzold C.J."/>
            <person name="Gladden J.M."/>
            <person name="Simmons B.A."/>
            <person name="Singer S.W."/>
        </authorList>
    </citation>
    <scope>NUCLEOTIDE SEQUENCE [LARGE SCALE GENOMIC DNA]</scope>
    <source>
        <strain evidence="10">JTherm</strain>
    </source>
</reference>
<evidence type="ECO:0000256" key="3">
    <source>
        <dbReference type="ARBA" id="ARBA00022723"/>
    </source>
</evidence>
<dbReference type="Proteomes" id="UP000243688">
    <property type="component" value="Unassembled WGS sequence"/>
</dbReference>
<dbReference type="CDD" id="cd08175">
    <property type="entry name" value="G1PDH"/>
    <property type="match status" value="1"/>
</dbReference>
<keyword evidence="4" id="KW-0521">NADP</keyword>
<evidence type="ECO:0000256" key="6">
    <source>
        <dbReference type="ARBA" id="ARBA00023027"/>
    </source>
</evidence>
<dbReference type="GO" id="GO:0016614">
    <property type="term" value="F:oxidoreductase activity, acting on CH-OH group of donors"/>
    <property type="evidence" value="ECO:0007669"/>
    <property type="project" value="InterPro"/>
</dbReference>
<organism evidence="10 11">
    <name type="scientific">Candidatus Reconcilbacillus cellulovorans</name>
    <dbReference type="NCBI Taxonomy" id="1906605"/>
    <lineage>
        <taxon>Bacteria</taxon>
        <taxon>Bacillati</taxon>
        <taxon>Bacillota</taxon>
        <taxon>Bacilli</taxon>
        <taxon>Bacillales</taxon>
        <taxon>Paenibacillaceae</taxon>
        <taxon>Candidatus Reconcilbacillus</taxon>
    </lineage>
</organism>
<evidence type="ECO:0008006" key="12">
    <source>
        <dbReference type="Google" id="ProtNLM"/>
    </source>
</evidence>
<evidence type="ECO:0000313" key="10">
    <source>
        <dbReference type="EMBL" id="PDO11661.1"/>
    </source>
</evidence>
<keyword evidence="3" id="KW-0479">Metal-binding</keyword>
<dbReference type="PANTHER" id="PTHR43616">
    <property type="entry name" value="GLYCEROL DEHYDROGENASE"/>
    <property type="match status" value="1"/>
</dbReference>
<name>A0A2A6E3P8_9BACL</name>
<evidence type="ECO:0000313" key="11">
    <source>
        <dbReference type="Proteomes" id="UP000243688"/>
    </source>
</evidence>
<dbReference type="AlphaFoldDB" id="A0A2A6E3P8"/>
<keyword evidence="6" id="KW-0520">NAD</keyword>
<proteinExistence type="predicted"/>
<gene>
    <name evidence="10" type="ORF">BLM47_00635</name>
</gene>
<evidence type="ECO:0000256" key="9">
    <source>
        <dbReference type="ARBA" id="ARBA00023264"/>
    </source>
</evidence>
<accession>A0A2A6E3P8</accession>
<evidence type="ECO:0000256" key="5">
    <source>
        <dbReference type="ARBA" id="ARBA00023002"/>
    </source>
</evidence>
<sequence>MDIETEIAAWRKDFLSCRCGHRHTDTDIRTVCRLAPGALEEAAAYVRRTALSDVLLVADAATRKAVGLRLEEELARKGVRFAVCCLTPNAAGDVTADGDAVLRVLLAADAGTRLLVAVGAGTIHDIVRLVAAKMRIPFVSVPTAPSVDGFTSAGAPVVVGGVKTTVPAVAPEALFADTEVLANAPRELIAAGYGDMIGKWTALADWLCSRELGGEPFCPTAYRMTKEALARCFRNEAAIADADEKGIAALAEALLLSGLSMQAVGHSRPASGGEHHVSHAWEMQSLARGERQRLHGVKVGVATVLVSALYRRLAEREPEPFARFYTDLPKPDDLAAKLRRVGAPSTPAELGFGPERVESALREAPGLRDRTTGLRVIRDRYPEWFAEMARATF</sequence>
<evidence type="ECO:0000256" key="8">
    <source>
        <dbReference type="ARBA" id="ARBA00023209"/>
    </source>
</evidence>
<comment type="caution">
    <text evidence="10">The sequence shown here is derived from an EMBL/GenBank/DDBJ whole genome shotgun (WGS) entry which is preliminary data.</text>
</comment>
<keyword evidence="9" id="KW-1208">Phospholipid metabolism</keyword>
<dbReference type="Pfam" id="PF13685">
    <property type="entry name" value="Fe-ADH_2"/>
    <property type="match status" value="1"/>
</dbReference>
<keyword evidence="1" id="KW-0963">Cytoplasm</keyword>
<keyword evidence="2" id="KW-0444">Lipid biosynthesis</keyword>
<evidence type="ECO:0000256" key="7">
    <source>
        <dbReference type="ARBA" id="ARBA00023098"/>
    </source>
</evidence>
<evidence type="ECO:0000256" key="2">
    <source>
        <dbReference type="ARBA" id="ARBA00022516"/>
    </source>
</evidence>
<dbReference type="EMBL" id="MOXJ01000001">
    <property type="protein sequence ID" value="PDO11661.1"/>
    <property type="molecule type" value="Genomic_DNA"/>
</dbReference>
<dbReference type="GO" id="GO:0046872">
    <property type="term" value="F:metal ion binding"/>
    <property type="evidence" value="ECO:0007669"/>
    <property type="project" value="UniProtKB-KW"/>
</dbReference>
<dbReference type="InterPro" id="IPR016205">
    <property type="entry name" value="Glycerol_DH"/>
</dbReference>
<keyword evidence="5" id="KW-0560">Oxidoreductase</keyword>
<evidence type="ECO:0000256" key="1">
    <source>
        <dbReference type="ARBA" id="ARBA00022490"/>
    </source>
</evidence>